<evidence type="ECO:0000313" key="3">
    <source>
        <dbReference type="Proteomes" id="UP000249723"/>
    </source>
</evidence>
<dbReference type="STRING" id="289078.A0A2X0NLV0"/>
<dbReference type="EMBL" id="FMWP01000092">
    <property type="protein sequence ID" value="SCZ97119.1"/>
    <property type="molecule type" value="Genomic_DNA"/>
</dbReference>
<feature type="compositionally biased region" description="Low complexity" evidence="1">
    <location>
        <begin position="151"/>
        <end position="160"/>
    </location>
</feature>
<dbReference type="GO" id="GO:0051301">
    <property type="term" value="P:cell division"/>
    <property type="evidence" value="ECO:0007669"/>
    <property type="project" value="InterPro"/>
</dbReference>
<dbReference type="InterPro" id="IPR013218">
    <property type="entry name" value="Dsn1/Mis13"/>
</dbReference>
<keyword evidence="3" id="KW-1185">Reference proteome</keyword>
<feature type="region of interest" description="Disordered" evidence="1">
    <location>
        <begin position="1"/>
        <end position="266"/>
    </location>
</feature>
<accession>A0A2X0NLV0</accession>
<evidence type="ECO:0000256" key="1">
    <source>
        <dbReference type="SAM" id="MobiDB-lite"/>
    </source>
</evidence>
<dbReference type="PANTHER" id="PTHR14778">
    <property type="entry name" value="KINETOCHORE-ASSOCIATED PROTEIN DSN1 HOMOLOG"/>
    <property type="match status" value="1"/>
</dbReference>
<dbReference type="Pfam" id="PF08202">
    <property type="entry name" value="MIS13"/>
    <property type="match status" value="1"/>
</dbReference>
<feature type="compositionally biased region" description="Polar residues" evidence="1">
    <location>
        <begin position="419"/>
        <end position="439"/>
    </location>
</feature>
<name>A0A2X0NLV0_9BASI</name>
<reference evidence="3" key="1">
    <citation type="submission" date="2016-10" db="EMBL/GenBank/DDBJ databases">
        <authorList>
            <person name="Jeantristanb JTB J.-T."/>
            <person name="Ricardo R."/>
        </authorList>
    </citation>
    <scope>NUCLEOTIDE SEQUENCE [LARGE SCALE GENOMIC DNA]</scope>
</reference>
<evidence type="ECO:0000313" key="2">
    <source>
        <dbReference type="EMBL" id="SCZ97119.1"/>
    </source>
</evidence>
<feature type="compositionally biased region" description="Low complexity" evidence="1">
    <location>
        <begin position="197"/>
        <end position="208"/>
    </location>
</feature>
<feature type="region of interest" description="Disordered" evidence="1">
    <location>
        <begin position="417"/>
        <end position="439"/>
    </location>
</feature>
<dbReference type="PANTHER" id="PTHR14778:SF2">
    <property type="entry name" value="KINETOCHORE-ASSOCIATED PROTEIN DSN1 HOMOLOG"/>
    <property type="match status" value="1"/>
</dbReference>
<dbReference type="GO" id="GO:0007059">
    <property type="term" value="P:chromosome segregation"/>
    <property type="evidence" value="ECO:0007669"/>
    <property type="project" value="InterPro"/>
</dbReference>
<dbReference type="AlphaFoldDB" id="A0A2X0NLV0"/>
<gene>
    <name evidence="2" type="ORF">BZ3500_MVSOF-1268-A1-R1_CHR4-2G07002</name>
</gene>
<feature type="compositionally biased region" description="Low complexity" evidence="1">
    <location>
        <begin position="319"/>
        <end position="333"/>
    </location>
</feature>
<proteinExistence type="predicted"/>
<organism evidence="2 3">
    <name type="scientific">Microbotryum saponariae</name>
    <dbReference type="NCBI Taxonomy" id="289078"/>
    <lineage>
        <taxon>Eukaryota</taxon>
        <taxon>Fungi</taxon>
        <taxon>Dikarya</taxon>
        <taxon>Basidiomycota</taxon>
        <taxon>Pucciniomycotina</taxon>
        <taxon>Microbotryomycetes</taxon>
        <taxon>Microbotryales</taxon>
        <taxon>Microbotryaceae</taxon>
        <taxon>Microbotryum</taxon>
    </lineage>
</organism>
<feature type="compositionally biased region" description="Low complexity" evidence="1">
    <location>
        <begin position="46"/>
        <end position="68"/>
    </location>
</feature>
<dbReference type="OrthoDB" id="2538455at2759"/>
<dbReference type="GO" id="GO:0000444">
    <property type="term" value="C:MIS12/MIND type complex"/>
    <property type="evidence" value="ECO:0007669"/>
    <property type="project" value="InterPro"/>
</dbReference>
<dbReference type="Proteomes" id="UP000249723">
    <property type="component" value="Unassembled WGS sequence"/>
</dbReference>
<sequence length="652" mass="68825">MPAPRAARQTKLMSRKSEVRDRDLYDAPLDDSDSDSAPPPPNNKYTKSTGSNATTTGTSRGAGTVTTGHATIESPRRSARQGTNRNSPVPPPPPTTSSRQRTVSPSKHAASAAAAPPPPRGAKVVPRSRARDEDEDGRDHPDQNNDAAWDTSTRTGTRTSPRGKRQRTDAPKIGGGEGGAASDAIASTSRTGFVPRAAAQQTQAAKAKPNFAHTLGNTSNDDAQPFAFTTKPPTPHSSPSTSRAPKKGRANAPKSKNAPRAAMSMRVDGTAPIASISRLSPPSRPVGHLAPIHAAETPVQNKNRAFRQGDATPATPGMSVRRSSVKGSGRRGSSIGGGFEVPPHVSVPDDKLYRQTNAEDPVARRLRSILSWTSQRQRDRVFASTSVSPNSRACASAVIDQFISGICDSSIDVSVPFQPGTSDSSANDGLPQHPQNESNTARLIECKANHDAIGKEQERRKELERIYNDFAHRRAQARALDLPTIEETSLSFDLSTATPTSIGQAVELGASILSNPPSDKGKGRASDVIEDETLASLSDVRFGLAQFRILIHRLTQFTNVSSAFVDERIRQAHRALSLETTRGLASTASTTTNKDASNGPVVGGVAQLGLAVPSGSGSTTTTATPGPDARDLLRAIANTDLKTGRSRPSGPS</sequence>
<protein>
    <submittedName>
        <fullName evidence="2">BZ3500_MvSof-1268-A1-R1_Chr4-2g07002 protein</fullName>
    </submittedName>
</protein>
<feature type="compositionally biased region" description="Low complexity" evidence="1">
    <location>
        <begin position="96"/>
        <end position="114"/>
    </location>
</feature>
<feature type="region of interest" description="Disordered" evidence="1">
    <location>
        <begin position="307"/>
        <end position="348"/>
    </location>
</feature>
<feature type="compositionally biased region" description="Basic and acidic residues" evidence="1">
    <location>
        <begin position="15"/>
        <end position="25"/>
    </location>
</feature>
<feature type="compositionally biased region" description="Basic and acidic residues" evidence="1">
    <location>
        <begin position="129"/>
        <end position="143"/>
    </location>
</feature>